<name>A0A101I471_UNCT6</name>
<dbReference type="GO" id="GO:0005436">
    <property type="term" value="F:sodium:phosphate symporter activity"/>
    <property type="evidence" value="ECO:0007669"/>
    <property type="project" value="InterPro"/>
</dbReference>
<feature type="transmembrane region" description="Helical" evidence="6">
    <location>
        <begin position="119"/>
        <end position="137"/>
    </location>
</feature>
<dbReference type="Proteomes" id="UP000053467">
    <property type="component" value="Unassembled WGS sequence"/>
</dbReference>
<dbReference type="InterPro" id="IPR003841">
    <property type="entry name" value="Na/Pi_transpt"/>
</dbReference>
<dbReference type="GO" id="GO:0005886">
    <property type="term" value="C:plasma membrane"/>
    <property type="evidence" value="ECO:0007669"/>
    <property type="project" value="UniProtKB-SubCell"/>
</dbReference>
<keyword evidence="2" id="KW-1003">Cell membrane</keyword>
<organism evidence="8 9">
    <name type="scientific">candidate division TA06 bacterium 34_109</name>
    <dbReference type="NCBI Taxonomy" id="1635277"/>
    <lineage>
        <taxon>Bacteria</taxon>
        <taxon>Bacteria division TA06</taxon>
    </lineage>
</organism>
<feature type="domain" description="PhoU" evidence="7">
    <location>
        <begin position="560"/>
        <end position="645"/>
    </location>
</feature>
<evidence type="ECO:0000256" key="1">
    <source>
        <dbReference type="ARBA" id="ARBA00004651"/>
    </source>
</evidence>
<feature type="transmembrane region" description="Helical" evidence="6">
    <location>
        <begin position="220"/>
        <end position="240"/>
    </location>
</feature>
<gene>
    <name evidence="8" type="ORF">XE03_0225</name>
</gene>
<feature type="transmembrane region" description="Helical" evidence="6">
    <location>
        <begin position="308"/>
        <end position="335"/>
    </location>
</feature>
<dbReference type="PANTHER" id="PTHR10010">
    <property type="entry name" value="SOLUTE CARRIER FAMILY 34 SODIUM PHOSPHATE , MEMBER 2-RELATED"/>
    <property type="match status" value="1"/>
</dbReference>
<keyword evidence="5 6" id="KW-0472">Membrane</keyword>
<dbReference type="PANTHER" id="PTHR10010:SF46">
    <property type="entry name" value="SODIUM-DEPENDENT PHOSPHATE TRANSPORT PROTEIN 2B"/>
    <property type="match status" value="1"/>
</dbReference>
<comment type="caution">
    <text evidence="8">The sequence shown here is derived from an EMBL/GenBank/DDBJ whole genome shotgun (WGS) entry which is preliminary data.</text>
</comment>
<evidence type="ECO:0000256" key="2">
    <source>
        <dbReference type="ARBA" id="ARBA00022475"/>
    </source>
</evidence>
<evidence type="ECO:0000313" key="8">
    <source>
        <dbReference type="EMBL" id="KUK88219.1"/>
    </source>
</evidence>
<evidence type="ECO:0000256" key="5">
    <source>
        <dbReference type="ARBA" id="ARBA00023136"/>
    </source>
</evidence>
<proteinExistence type="predicted"/>
<dbReference type="InterPro" id="IPR038078">
    <property type="entry name" value="PhoU-like_sf"/>
</dbReference>
<dbReference type="NCBIfam" id="NF037997">
    <property type="entry name" value="Na_Pi_symport"/>
    <property type="match status" value="1"/>
</dbReference>
<accession>A0A101I471</accession>
<reference evidence="9" key="1">
    <citation type="journal article" date="2015" name="MBio">
        <title>Genome-Resolved Metagenomic Analysis Reveals Roles for Candidate Phyla and Other Microbial Community Members in Biogeochemical Transformations in Oil Reservoirs.</title>
        <authorList>
            <person name="Hu P."/>
            <person name="Tom L."/>
            <person name="Singh A."/>
            <person name="Thomas B.C."/>
            <person name="Baker B.J."/>
            <person name="Piceno Y.M."/>
            <person name="Andersen G.L."/>
            <person name="Banfield J.F."/>
        </authorList>
    </citation>
    <scope>NUCLEOTIDE SEQUENCE [LARGE SCALE GENOMIC DNA]</scope>
</reference>
<dbReference type="SUPFAM" id="SSF109755">
    <property type="entry name" value="PhoU-like"/>
    <property type="match status" value="1"/>
</dbReference>
<keyword evidence="3 6" id="KW-0812">Transmembrane</keyword>
<dbReference type="EMBL" id="LGGX01000001">
    <property type="protein sequence ID" value="KUK88219.1"/>
    <property type="molecule type" value="Genomic_DNA"/>
</dbReference>
<evidence type="ECO:0000256" key="4">
    <source>
        <dbReference type="ARBA" id="ARBA00022989"/>
    </source>
</evidence>
<feature type="transmembrane region" description="Helical" evidence="6">
    <location>
        <begin position="246"/>
        <end position="267"/>
    </location>
</feature>
<protein>
    <submittedName>
        <fullName evidence="8">Na/Pi-cotransporter II-related protein</fullName>
    </submittedName>
</protein>
<evidence type="ECO:0000256" key="3">
    <source>
        <dbReference type="ARBA" id="ARBA00022692"/>
    </source>
</evidence>
<feature type="transmembrane region" description="Helical" evidence="6">
    <location>
        <begin position="397"/>
        <end position="419"/>
    </location>
</feature>
<feature type="transmembrane region" description="Helical" evidence="6">
    <location>
        <begin position="184"/>
        <end position="208"/>
    </location>
</feature>
<comment type="subcellular location">
    <subcellularLocation>
        <location evidence="1">Cell membrane</location>
        <topology evidence="1">Multi-pass membrane protein</topology>
    </subcellularLocation>
</comment>
<dbReference type="InterPro" id="IPR026022">
    <property type="entry name" value="PhoU_dom"/>
</dbReference>
<sequence length="649" mass="74595">MFKKSFVILLFLFFFIIFLSSEEINFLKDPEGKDISNNNSVLKNNLKSFEFKFVSSEDKAYSVFWGRGEDTVAILPDSLKIFRVLVNPSKLEPGWYHIEILNKSKEKKLDFNFKVENSFSIFETVLKLLFGLVLFMLGLKFSSKGISRISGYRLKELLWNLSGSNVKGFLSGIILTLMMQSSTLFSIMVLSFVSDSLISISGAIYMFAGSAIGTSIIVQIISFNISFFSFLMIIIGFYLNDKSRRLKYVGLVIMGFGFIFFAIQYMASSMDPIKNSQIFINFLYLLENNLWILFVIFALLTFSVHSSAVTVAFAISLFTTGIVSFRTAVVMVSAANLGTSLTPFFAALKSGNKAKYLNNINILSKILTSIVFIILMFELENLTGFRLKNGRDIANLHLYYNILFSFVIIFILPLINYFSKFLKFEKLTKHQEKIIKENIIQNPTLALGKAQRDIIKMFEVVGKMLENSIEILRTNDTKLLSETIELDNIVDNYEKEISLFLVSIYEEELSEPISRKTKDLLFIVDELEHIGDIISKNLMLSLKKKINENYYFSDQGIDEIKELYREVLKTYSLTLESFTLFDKNIALMVLKRRENVLNKLTELQNKHLNRLREGHKESIETSTLHLDILNDYERINFHLYKIATNILKG</sequence>
<feature type="domain" description="PhoU" evidence="7">
    <location>
        <begin position="454"/>
        <end position="535"/>
    </location>
</feature>
<feature type="transmembrane region" description="Helical" evidence="6">
    <location>
        <begin position="356"/>
        <end position="377"/>
    </location>
</feature>
<keyword evidence="4 6" id="KW-1133">Transmembrane helix</keyword>
<evidence type="ECO:0000256" key="6">
    <source>
        <dbReference type="SAM" id="Phobius"/>
    </source>
</evidence>
<evidence type="ECO:0000259" key="7">
    <source>
        <dbReference type="Pfam" id="PF01895"/>
    </source>
</evidence>
<dbReference type="Pfam" id="PF01895">
    <property type="entry name" value="PhoU"/>
    <property type="match status" value="2"/>
</dbReference>
<feature type="transmembrane region" description="Helical" evidence="6">
    <location>
        <begin position="279"/>
        <end position="302"/>
    </location>
</feature>
<dbReference type="Gene3D" id="1.20.58.220">
    <property type="entry name" value="Phosphate transport system protein phou homolog 2, domain 2"/>
    <property type="match status" value="1"/>
</dbReference>
<evidence type="ECO:0000313" key="9">
    <source>
        <dbReference type="Proteomes" id="UP000053467"/>
    </source>
</evidence>
<dbReference type="GO" id="GO:0044341">
    <property type="term" value="P:sodium-dependent phosphate transport"/>
    <property type="evidence" value="ECO:0007669"/>
    <property type="project" value="InterPro"/>
</dbReference>
<dbReference type="Pfam" id="PF02690">
    <property type="entry name" value="Na_Pi_cotrans"/>
    <property type="match status" value="2"/>
</dbReference>
<dbReference type="AlphaFoldDB" id="A0A101I471"/>